<protein>
    <submittedName>
        <fullName evidence="1">Uncharacterized protein</fullName>
    </submittedName>
</protein>
<reference evidence="1" key="1">
    <citation type="submission" date="2021-03" db="UniProtKB">
        <authorList>
            <consortium name="EnsemblPlants"/>
        </authorList>
    </citation>
    <scope>IDENTIFICATION</scope>
</reference>
<accession>A0A803QSJ6</accession>
<evidence type="ECO:0000313" key="2">
    <source>
        <dbReference type="Proteomes" id="UP000596661"/>
    </source>
</evidence>
<name>A0A803QSJ6_CANSA</name>
<dbReference type="Gramene" id="evm.model.ctgX59.5">
    <property type="protein sequence ID" value="cds.evm.model.ctgX59.5"/>
    <property type="gene ID" value="evm.TU.ctgX59.5"/>
</dbReference>
<dbReference type="AlphaFoldDB" id="A0A803QSJ6"/>
<sequence length="146" mass="16412">IFVGKWGRRVSSSQVVEESPSKTPVRSKTNVVGQSEENVVESLSTSLLSLQNRLKMKVIQRETIEDDDFDILKVASFWNKGKSLVKSKKTQSENVAVIEDDFNDKAYAKFIDSGRTVVGPFKTKEAIPHKLFGFYKFVFSNTLDSG</sequence>
<dbReference type="Proteomes" id="UP000596661">
    <property type="component" value="Unassembled WGS sequence"/>
</dbReference>
<proteinExistence type="predicted"/>
<evidence type="ECO:0000313" key="1">
    <source>
        <dbReference type="EnsemblPlants" id="cds.evm.model.ctgX59.5"/>
    </source>
</evidence>
<organism evidence="1 2">
    <name type="scientific">Cannabis sativa</name>
    <name type="common">Hemp</name>
    <name type="synonym">Marijuana</name>
    <dbReference type="NCBI Taxonomy" id="3483"/>
    <lineage>
        <taxon>Eukaryota</taxon>
        <taxon>Viridiplantae</taxon>
        <taxon>Streptophyta</taxon>
        <taxon>Embryophyta</taxon>
        <taxon>Tracheophyta</taxon>
        <taxon>Spermatophyta</taxon>
        <taxon>Magnoliopsida</taxon>
        <taxon>eudicotyledons</taxon>
        <taxon>Gunneridae</taxon>
        <taxon>Pentapetalae</taxon>
        <taxon>rosids</taxon>
        <taxon>fabids</taxon>
        <taxon>Rosales</taxon>
        <taxon>Cannabaceae</taxon>
        <taxon>Cannabis</taxon>
    </lineage>
</organism>
<keyword evidence="2" id="KW-1185">Reference proteome</keyword>
<dbReference type="EnsemblPlants" id="evm.model.ctgX59.5">
    <property type="protein sequence ID" value="cds.evm.model.ctgX59.5"/>
    <property type="gene ID" value="evm.TU.ctgX59.5"/>
</dbReference>